<evidence type="ECO:0000313" key="1">
    <source>
        <dbReference type="EMBL" id="KAG8639665.1"/>
    </source>
</evidence>
<sequence length="276" mass="31728">MSKVFEKLKAQVIRHDSDNCYRMRHEIQYLIDKKKIVDPRRRPKIRGNPMLNHNFPPLFGLYMITTSKGEPSHIMELIQPIQSNSSDEDEAPIGIWSDSSLSVLEISTNGTPKEVTKALLVQGQDHIFFHNSNLTEGKNHIHLLYAINFSLLKFSSKLEIKLSYLGGFDMAIYAYDNSKREVIGVFKIVVKFGLIETEVKFIVLDILVVFSLLLGKVWFHPLERVPSIFYQKIKIPYNNKVVTIDAKKYRVVASLTIERLIPSLAGFQVGRIYEDM</sequence>
<organism evidence="1 2">
    <name type="scientific">Manihot esculenta</name>
    <name type="common">Cassava</name>
    <name type="synonym">Jatropha manihot</name>
    <dbReference type="NCBI Taxonomy" id="3983"/>
    <lineage>
        <taxon>Eukaryota</taxon>
        <taxon>Viridiplantae</taxon>
        <taxon>Streptophyta</taxon>
        <taxon>Embryophyta</taxon>
        <taxon>Tracheophyta</taxon>
        <taxon>Spermatophyta</taxon>
        <taxon>Magnoliopsida</taxon>
        <taxon>eudicotyledons</taxon>
        <taxon>Gunneridae</taxon>
        <taxon>Pentapetalae</taxon>
        <taxon>rosids</taxon>
        <taxon>fabids</taxon>
        <taxon>Malpighiales</taxon>
        <taxon>Euphorbiaceae</taxon>
        <taxon>Crotonoideae</taxon>
        <taxon>Manihoteae</taxon>
        <taxon>Manihot</taxon>
    </lineage>
</organism>
<dbReference type="Proteomes" id="UP000091857">
    <property type="component" value="Chromosome 14"/>
</dbReference>
<reference evidence="2" key="1">
    <citation type="journal article" date="2016" name="Nat. Biotechnol.">
        <title>Sequencing wild and cultivated cassava and related species reveals extensive interspecific hybridization and genetic diversity.</title>
        <authorList>
            <person name="Bredeson J.V."/>
            <person name="Lyons J.B."/>
            <person name="Prochnik S.E."/>
            <person name="Wu G.A."/>
            <person name="Ha C.M."/>
            <person name="Edsinger-Gonzales E."/>
            <person name="Grimwood J."/>
            <person name="Schmutz J."/>
            <person name="Rabbi I.Y."/>
            <person name="Egesi C."/>
            <person name="Nauluvula P."/>
            <person name="Lebot V."/>
            <person name="Ndunguru J."/>
            <person name="Mkamilo G."/>
            <person name="Bart R.S."/>
            <person name="Setter T.L."/>
            <person name="Gleadow R.M."/>
            <person name="Kulakow P."/>
            <person name="Ferguson M.E."/>
            <person name="Rounsley S."/>
            <person name="Rokhsar D.S."/>
        </authorList>
    </citation>
    <scope>NUCLEOTIDE SEQUENCE [LARGE SCALE GENOMIC DNA]</scope>
    <source>
        <strain evidence="2">cv. AM560-2</strain>
    </source>
</reference>
<evidence type="ECO:0000313" key="2">
    <source>
        <dbReference type="Proteomes" id="UP000091857"/>
    </source>
</evidence>
<accession>A0ACB7GIV3</accession>
<gene>
    <name evidence="1" type="ORF">MANES_14G161901v8</name>
</gene>
<comment type="caution">
    <text evidence="1">The sequence shown here is derived from an EMBL/GenBank/DDBJ whole genome shotgun (WGS) entry which is preliminary data.</text>
</comment>
<protein>
    <submittedName>
        <fullName evidence="1">Uncharacterized protein</fullName>
    </submittedName>
</protein>
<dbReference type="EMBL" id="CM004400">
    <property type="protein sequence ID" value="KAG8639665.1"/>
    <property type="molecule type" value="Genomic_DNA"/>
</dbReference>
<proteinExistence type="predicted"/>
<keyword evidence="2" id="KW-1185">Reference proteome</keyword>
<name>A0ACB7GIV3_MANES</name>